<feature type="transmembrane region" description="Helical" evidence="5">
    <location>
        <begin position="196"/>
        <end position="217"/>
    </location>
</feature>
<evidence type="ECO:0000256" key="1">
    <source>
        <dbReference type="ARBA" id="ARBA00004141"/>
    </source>
</evidence>
<evidence type="ECO:0000313" key="7">
    <source>
        <dbReference type="EMBL" id="CAK9147738.1"/>
    </source>
</evidence>
<evidence type="ECO:0000256" key="2">
    <source>
        <dbReference type="ARBA" id="ARBA00022692"/>
    </source>
</evidence>
<feature type="transmembrane region" description="Helical" evidence="5">
    <location>
        <begin position="159"/>
        <end position="184"/>
    </location>
</feature>
<keyword evidence="4 5" id="KW-0472">Membrane</keyword>
<dbReference type="PANTHER" id="PTHR11040">
    <property type="entry name" value="ZINC/IRON TRANSPORTER"/>
    <property type="match status" value="1"/>
</dbReference>
<keyword evidence="2 5" id="KW-0812">Transmembrane</keyword>
<reference evidence="7 8" key="1">
    <citation type="submission" date="2024-02" db="EMBL/GenBank/DDBJ databases">
        <authorList>
            <person name="Vignale AGUSTIN F."/>
            <person name="Sosa J E."/>
            <person name="Modenutti C."/>
        </authorList>
    </citation>
    <scope>NUCLEOTIDE SEQUENCE [LARGE SCALE GENOMIC DNA]</scope>
</reference>
<dbReference type="Pfam" id="PF02535">
    <property type="entry name" value="Zip"/>
    <property type="match status" value="1"/>
</dbReference>
<feature type="domain" description="Exostosin GT47" evidence="6">
    <location>
        <begin position="90"/>
        <end position="148"/>
    </location>
</feature>
<dbReference type="GO" id="GO:0016020">
    <property type="term" value="C:membrane"/>
    <property type="evidence" value="ECO:0007669"/>
    <property type="project" value="UniProtKB-SubCell"/>
</dbReference>
<dbReference type="Proteomes" id="UP001642360">
    <property type="component" value="Unassembled WGS sequence"/>
</dbReference>
<evidence type="ECO:0000256" key="5">
    <source>
        <dbReference type="SAM" id="Phobius"/>
    </source>
</evidence>
<dbReference type="AlphaFoldDB" id="A0ABC8RRW6"/>
<accession>A0ABC8RRW6</accession>
<dbReference type="Pfam" id="PF03016">
    <property type="entry name" value="Exostosin_GT47"/>
    <property type="match status" value="1"/>
</dbReference>
<feature type="transmembrane region" description="Helical" evidence="5">
    <location>
        <begin position="229"/>
        <end position="249"/>
    </location>
</feature>
<dbReference type="InterPro" id="IPR040911">
    <property type="entry name" value="Exostosin_GT47"/>
</dbReference>
<evidence type="ECO:0000256" key="4">
    <source>
        <dbReference type="ARBA" id="ARBA00023136"/>
    </source>
</evidence>
<keyword evidence="8" id="KW-1185">Reference proteome</keyword>
<keyword evidence="3 5" id="KW-1133">Transmembrane helix</keyword>
<comment type="caution">
    <text evidence="7">The sequence shown here is derived from an EMBL/GenBank/DDBJ whole genome shotgun (WGS) entry which is preliminary data.</text>
</comment>
<dbReference type="EMBL" id="CAUOFW020001724">
    <property type="protein sequence ID" value="CAK9147738.1"/>
    <property type="molecule type" value="Genomic_DNA"/>
</dbReference>
<gene>
    <name evidence="7" type="ORF">ILEXP_LOCUS15678</name>
</gene>
<evidence type="ECO:0000256" key="3">
    <source>
        <dbReference type="ARBA" id="ARBA00022989"/>
    </source>
</evidence>
<dbReference type="PANTHER" id="PTHR11040:SF35">
    <property type="entry name" value="ZINC TRANSPORTER 5"/>
    <property type="match status" value="1"/>
</dbReference>
<organism evidence="7 8">
    <name type="scientific">Ilex paraguariensis</name>
    <name type="common">yerba mate</name>
    <dbReference type="NCBI Taxonomy" id="185542"/>
    <lineage>
        <taxon>Eukaryota</taxon>
        <taxon>Viridiplantae</taxon>
        <taxon>Streptophyta</taxon>
        <taxon>Embryophyta</taxon>
        <taxon>Tracheophyta</taxon>
        <taxon>Spermatophyta</taxon>
        <taxon>Magnoliopsida</taxon>
        <taxon>eudicotyledons</taxon>
        <taxon>Gunneridae</taxon>
        <taxon>Pentapetalae</taxon>
        <taxon>asterids</taxon>
        <taxon>campanulids</taxon>
        <taxon>Aquifoliales</taxon>
        <taxon>Aquifoliaceae</taxon>
        <taxon>Ilex</taxon>
    </lineage>
</organism>
<sequence>MDSLPTKSDVIGHIGGQPTSKVVDVLGTQEKIVVMDSKIIQSGNVAESDGQYSNLPLYNLKRSSRQSRIDSSVFDITVKWQLDLGLMLQVACRITWDFRRGINEDSGWGNKLMLFPEDKNMTILTIESSPWNSNDFAIPYPTYFHPSSDNEAQFKSVSIVIMAPFFSLTTPMEIVIGIGISSVYTENSSTTLIVEGLFNSVSAGILIYMALVDLLAVDFMNPRMQSNGKLLLGANISLLLGIGCVSVLAKWA</sequence>
<comment type="subcellular location">
    <subcellularLocation>
        <location evidence="1">Membrane</location>
        <topology evidence="1">Multi-pass membrane protein</topology>
    </subcellularLocation>
</comment>
<evidence type="ECO:0000259" key="6">
    <source>
        <dbReference type="Pfam" id="PF03016"/>
    </source>
</evidence>
<proteinExistence type="predicted"/>
<protein>
    <recommendedName>
        <fullName evidence="6">Exostosin GT47 domain-containing protein</fullName>
    </recommendedName>
</protein>
<name>A0ABC8RRW6_9AQUA</name>
<dbReference type="InterPro" id="IPR003689">
    <property type="entry name" value="ZIP"/>
</dbReference>
<evidence type="ECO:0000313" key="8">
    <source>
        <dbReference type="Proteomes" id="UP001642360"/>
    </source>
</evidence>